<keyword evidence="2" id="KW-1185">Reference proteome</keyword>
<protein>
    <submittedName>
        <fullName evidence="1">Cytochrome P450</fullName>
    </submittedName>
</protein>
<organism evidence="1 2">
    <name type="scientific">Auriscalpium vulgare</name>
    <dbReference type="NCBI Taxonomy" id="40419"/>
    <lineage>
        <taxon>Eukaryota</taxon>
        <taxon>Fungi</taxon>
        <taxon>Dikarya</taxon>
        <taxon>Basidiomycota</taxon>
        <taxon>Agaricomycotina</taxon>
        <taxon>Agaricomycetes</taxon>
        <taxon>Russulales</taxon>
        <taxon>Auriscalpiaceae</taxon>
        <taxon>Auriscalpium</taxon>
    </lineage>
</organism>
<reference evidence="1" key="1">
    <citation type="submission" date="2021-02" db="EMBL/GenBank/DDBJ databases">
        <authorList>
            <consortium name="DOE Joint Genome Institute"/>
            <person name="Ahrendt S."/>
            <person name="Looney B.P."/>
            <person name="Miyauchi S."/>
            <person name="Morin E."/>
            <person name="Drula E."/>
            <person name="Courty P.E."/>
            <person name="Chicoki N."/>
            <person name="Fauchery L."/>
            <person name="Kohler A."/>
            <person name="Kuo A."/>
            <person name="Labutti K."/>
            <person name="Pangilinan J."/>
            <person name="Lipzen A."/>
            <person name="Riley R."/>
            <person name="Andreopoulos W."/>
            <person name="He G."/>
            <person name="Johnson J."/>
            <person name="Barry K.W."/>
            <person name="Grigoriev I.V."/>
            <person name="Nagy L."/>
            <person name="Hibbett D."/>
            <person name="Henrissat B."/>
            <person name="Matheny P.B."/>
            <person name="Labbe J."/>
            <person name="Martin F."/>
        </authorList>
    </citation>
    <scope>NUCLEOTIDE SEQUENCE</scope>
    <source>
        <strain evidence="1">FP105234-sp</strain>
    </source>
</reference>
<proteinExistence type="predicted"/>
<comment type="caution">
    <text evidence="1">The sequence shown here is derived from an EMBL/GenBank/DDBJ whole genome shotgun (WGS) entry which is preliminary data.</text>
</comment>
<evidence type="ECO:0000313" key="2">
    <source>
        <dbReference type="Proteomes" id="UP000814033"/>
    </source>
</evidence>
<dbReference type="EMBL" id="MU275963">
    <property type="protein sequence ID" value="KAI0045053.1"/>
    <property type="molecule type" value="Genomic_DNA"/>
</dbReference>
<reference evidence="1" key="2">
    <citation type="journal article" date="2022" name="New Phytol.">
        <title>Evolutionary transition to the ectomycorrhizal habit in the genomes of a hyperdiverse lineage of mushroom-forming fungi.</title>
        <authorList>
            <person name="Looney B."/>
            <person name="Miyauchi S."/>
            <person name="Morin E."/>
            <person name="Drula E."/>
            <person name="Courty P.E."/>
            <person name="Kohler A."/>
            <person name="Kuo A."/>
            <person name="LaButti K."/>
            <person name="Pangilinan J."/>
            <person name="Lipzen A."/>
            <person name="Riley R."/>
            <person name="Andreopoulos W."/>
            <person name="He G."/>
            <person name="Johnson J."/>
            <person name="Nolan M."/>
            <person name="Tritt A."/>
            <person name="Barry K.W."/>
            <person name="Grigoriev I.V."/>
            <person name="Nagy L.G."/>
            <person name="Hibbett D."/>
            <person name="Henrissat B."/>
            <person name="Matheny P.B."/>
            <person name="Labbe J."/>
            <person name="Martin F.M."/>
        </authorList>
    </citation>
    <scope>NUCLEOTIDE SEQUENCE</scope>
    <source>
        <strain evidence="1">FP105234-sp</strain>
    </source>
</reference>
<gene>
    <name evidence="1" type="ORF">FA95DRAFT_1583527</name>
</gene>
<name>A0ACB8RNG1_9AGAM</name>
<evidence type="ECO:0000313" key="1">
    <source>
        <dbReference type="EMBL" id="KAI0045053.1"/>
    </source>
</evidence>
<sequence length="511" mass="58395">MLLGYEPFAPSAVLTIVFLVSLARLFRQRYMLWHIPSVGFAAPFLTYLTALRFKRGSHQLIQEGYDKYKPGLFKIPLWNHWLVMATSPRLIEDIQKATDDVLSQSDAFHYFFQTKYSVGEDLLDNNYHTRVIQGQLTRHIAATLDELREEVVMAIDRAIPSGDDGWIRVSGVRKLMSGIIARTSNRRFVGVPLCRNEGYHQVNVDFAAAFGENGKRLNNFPGFLRPLVASMYPRTDAHIRSQMKIIQPLVEERWRNRKEFGDNWNGKPDNLLMWLMDEARVEGVEPTLWDLARRVCIANFVSILTTAVSCTHALYELADHRDYVEPLRQEIEAAVAEDGWTKRALQKMRKLDSFLRESQRMHGIHVLTLKRFARKPFTFSDGTTIPAGTLVACASRALHRDNETYSDGDVFNGFRFSSIRDKEGQSTKHQMVVTDKDYLAFGLGRHACPGRFFAANMLQLIVAHILVTYDVKFPDGQSMPSDMFLAEACFPGDGDLLFRKRQEQLAFLATS</sequence>
<accession>A0ACB8RNG1</accession>
<dbReference type="Proteomes" id="UP000814033">
    <property type="component" value="Unassembled WGS sequence"/>
</dbReference>